<feature type="transmembrane region" description="Helical" evidence="11">
    <location>
        <begin position="87"/>
        <end position="105"/>
    </location>
</feature>
<accession>A0A2K5EV35</accession>
<organism evidence="15 16">
    <name type="scientific">Aotus nancymaae</name>
    <name type="common">Ma's night monkey</name>
    <dbReference type="NCBI Taxonomy" id="37293"/>
    <lineage>
        <taxon>Eukaryota</taxon>
        <taxon>Metazoa</taxon>
        <taxon>Chordata</taxon>
        <taxon>Craniata</taxon>
        <taxon>Vertebrata</taxon>
        <taxon>Euteleostomi</taxon>
        <taxon>Mammalia</taxon>
        <taxon>Eutheria</taxon>
        <taxon>Euarchontoglires</taxon>
        <taxon>Primates</taxon>
        <taxon>Haplorrhini</taxon>
        <taxon>Platyrrhini</taxon>
        <taxon>Aotidae</taxon>
        <taxon>Aotus</taxon>
    </lineage>
</organism>
<feature type="transmembrane region" description="Helical" evidence="11">
    <location>
        <begin position="195"/>
        <end position="222"/>
    </location>
</feature>
<keyword evidence="5 11" id="KW-0812">Transmembrane</keyword>
<dbReference type="InterPro" id="IPR004156">
    <property type="entry name" value="OATP"/>
</dbReference>
<evidence type="ECO:0000256" key="9">
    <source>
        <dbReference type="ARBA" id="ARBA00023157"/>
    </source>
</evidence>
<dbReference type="Gene3D" id="1.20.1250.20">
    <property type="entry name" value="MFS general substrate transporter like domains"/>
    <property type="match status" value="1"/>
</dbReference>
<dbReference type="Ensembl" id="ENSANAT00000055166.1">
    <property type="protein sequence ID" value="ENSANAP00000037087.1"/>
    <property type="gene ID" value="ENSANAG00000036038.1"/>
</dbReference>
<dbReference type="PROSITE" id="PS50850">
    <property type="entry name" value="MFS"/>
    <property type="match status" value="1"/>
</dbReference>
<keyword evidence="10" id="KW-0325">Glycoprotein</keyword>
<feature type="domain" description="Major facilitator superfamily (MFS) profile" evidence="13">
    <location>
        <begin position="22"/>
        <end position="626"/>
    </location>
</feature>
<evidence type="ECO:0000256" key="12">
    <source>
        <dbReference type="SAM" id="Coils"/>
    </source>
</evidence>
<evidence type="ECO:0000259" key="14">
    <source>
        <dbReference type="PROSITE" id="PS51465"/>
    </source>
</evidence>
<name>A0A2K5EV35_AOTNA</name>
<evidence type="ECO:0000256" key="3">
    <source>
        <dbReference type="ARBA" id="ARBA00022448"/>
    </source>
</evidence>
<evidence type="ECO:0000256" key="5">
    <source>
        <dbReference type="ARBA" id="ARBA00022692"/>
    </source>
</evidence>
<dbReference type="GO" id="GO:0016323">
    <property type="term" value="C:basolateral plasma membrane"/>
    <property type="evidence" value="ECO:0007669"/>
    <property type="project" value="TreeGrafter"/>
</dbReference>
<dbReference type="GO" id="GO:0015347">
    <property type="term" value="F:sodium-independent organic anion transmembrane transporter activity"/>
    <property type="evidence" value="ECO:0007669"/>
    <property type="project" value="TreeGrafter"/>
</dbReference>
<evidence type="ECO:0000313" key="16">
    <source>
        <dbReference type="Proteomes" id="UP000233020"/>
    </source>
</evidence>
<evidence type="ECO:0000256" key="8">
    <source>
        <dbReference type="ARBA" id="ARBA00023136"/>
    </source>
</evidence>
<feature type="transmembrane region" description="Helical" evidence="11">
    <location>
        <begin position="556"/>
        <end position="578"/>
    </location>
</feature>
<dbReference type="GO" id="GO:0043252">
    <property type="term" value="P:sodium-independent organic anion transport"/>
    <property type="evidence" value="ECO:0007669"/>
    <property type="project" value="TreeGrafter"/>
</dbReference>
<protein>
    <recommendedName>
        <fullName evidence="11">Solute carrier organic anion transporter family member</fullName>
    </recommendedName>
</protein>
<dbReference type="Pfam" id="PF07648">
    <property type="entry name" value="Kazal_2"/>
    <property type="match status" value="1"/>
</dbReference>
<dbReference type="PANTHER" id="PTHR11388">
    <property type="entry name" value="ORGANIC ANION TRANSPORTER"/>
    <property type="match status" value="1"/>
</dbReference>
<dbReference type="InterPro" id="IPR020846">
    <property type="entry name" value="MFS_dom"/>
</dbReference>
<feature type="domain" description="Kazal-like" evidence="14">
    <location>
        <begin position="432"/>
        <end position="487"/>
    </location>
</feature>
<dbReference type="GO" id="GO:0015125">
    <property type="term" value="F:bile acid transmembrane transporter activity"/>
    <property type="evidence" value="ECO:0007669"/>
    <property type="project" value="TreeGrafter"/>
</dbReference>
<dbReference type="InterPro" id="IPR002350">
    <property type="entry name" value="Kazal_dom"/>
</dbReference>
<evidence type="ECO:0000256" key="11">
    <source>
        <dbReference type="RuleBase" id="RU362056"/>
    </source>
</evidence>
<evidence type="ECO:0000256" key="7">
    <source>
        <dbReference type="ARBA" id="ARBA00023065"/>
    </source>
</evidence>
<feature type="transmembrane region" description="Helical" evidence="11">
    <location>
        <begin position="242"/>
        <end position="266"/>
    </location>
</feature>
<dbReference type="STRING" id="37293.ENSANAP00000037087"/>
<keyword evidence="7 11" id="KW-0406">Ion transport</keyword>
<dbReference type="Pfam" id="PF03137">
    <property type="entry name" value="OATP"/>
    <property type="match status" value="1"/>
</dbReference>
<proteinExistence type="inferred from homology"/>
<comment type="caution">
    <text evidence="11">Lacks conserved residue(s) required for the propagation of feature annotation.</text>
</comment>
<keyword evidence="9" id="KW-1015">Disulfide bond</keyword>
<dbReference type="GO" id="GO:0006811">
    <property type="term" value="P:monoatomic ion transport"/>
    <property type="evidence" value="ECO:0007669"/>
    <property type="project" value="UniProtKB-KW"/>
</dbReference>
<dbReference type="InterPro" id="IPR036058">
    <property type="entry name" value="Kazal_dom_sf"/>
</dbReference>
<keyword evidence="16" id="KW-1185">Reference proteome</keyword>
<feature type="transmembrane region" description="Helical" evidence="11">
    <location>
        <begin position="157"/>
        <end position="183"/>
    </location>
</feature>
<keyword evidence="4" id="KW-1003">Cell membrane</keyword>
<dbReference type="FunFam" id="1.20.1250.20:FF:000210">
    <property type="entry name" value="Solute carrier organic anion transporter family member"/>
    <property type="match status" value="1"/>
</dbReference>
<dbReference type="SUPFAM" id="SSF100895">
    <property type="entry name" value="Kazal-type serine protease inhibitors"/>
    <property type="match status" value="1"/>
</dbReference>
<evidence type="ECO:0000256" key="1">
    <source>
        <dbReference type="ARBA" id="ARBA00004651"/>
    </source>
</evidence>
<feature type="transmembrane region" description="Helical" evidence="11">
    <location>
        <begin position="60"/>
        <end position="80"/>
    </location>
</feature>
<comment type="similarity">
    <text evidence="2 11">Belongs to the organo anion transporter (TC 2.A.60) family.</text>
</comment>
<evidence type="ECO:0000256" key="4">
    <source>
        <dbReference type="ARBA" id="ARBA00022475"/>
    </source>
</evidence>
<feature type="coiled-coil region" evidence="12">
    <location>
        <begin position="272"/>
        <end position="303"/>
    </location>
</feature>
<evidence type="ECO:0000256" key="2">
    <source>
        <dbReference type="ARBA" id="ARBA00009657"/>
    </source>
</evidence>
<keyword evidence="12" id="KW-0175">Coiled coil</keyword>
<feature type="transmembrane region" description="Helical" evidence="11">
    <location>
        <begin position="21"/>
        <end position="40"/>
    </location>
</feature>
<feature type="transmembrane region" description="Helical" evidence="11">
    <location>
        <begin position="353"/>
        <end position="375"/>
    </location>
</feature>
<feature type="transmembrane region" description="Helical" evidence="11">
    <location>
        <begin position="598"/>
        <end position="622"/>
    </location>
</feature>
<gene>
    <name evidence="15" type="primary">SLCO1A2</name>
</gene>
<keyword evidence="8 11" id="KW-0472">Membrane</keyword>
<evidence type="ECO:0000256" key="10">
    <source>
        <dbReference type="ARBA" id="ARBA00023180"/>
    </source>
</evidence>
<dbReference type="AlphaFoldDB" id="A0A2K5EV35"/>
<keyword evidence="3 11" id="KW-0813">Transport</keyword>
<sequence length="704" mass="77857">MGETEKRIETHGIRCLSKMKMFLLAITCAYVSKTLSGSYMNSMLTQIERQFNIPTSLVGFINGSFEIGNLLLIIFVSYFGNKLHRPIMIGTGCVVMGLGCFLKSLPHFLMNRYEYESTVSVSGNLSSGSFLCMENGTQILRPTQDPSECTKEVKSLMWVYVLIGNIVRGMGETPIMPLGISYIEDFAKSENSPLYIGFVETGAIIGPLIGLLLASFCANVYVDTGSVNTDDLTITPTDTRWVGAWWFGFLICAGVNVLTAIPFFFLPKTLPKEGQEDNADIVKNENEKQREEFKKEKNGITKDFLPFMKSLSCNPIYMLFILVSVIQLNAFVNMISFMPKYLEQQYGKSSSDAIFLMGVYNLPPICIGYIVGGLIMKKFKITVKQAAHIGCWLSLLDYLLYFLSFLVTCENSSVVGINTSYEGIQQDLYVGNNIFANCNAGCNCPTKIWDPVCGNNGLSYLSACLAGCETSIGVGINMVFQNCSCIQTSGNSSAVLGLCDKGPDCYMMLQYFLILSATSSFIYSLAAIPGYMVLLRCIKSEEKSLGVGLHTFCTRVFAGIPAPIYFGVLMDSTCLHWGTLKCGEPGACRIYDSATFRFIYLGLPAALRGSSFIPALIILILLRKCHLPGENASSGTELIETKVKGKENECKDIYQKSTILNDDELKTKLGHKNILHFHLSQLSPLLQREKGWREHGKPECNDNS</sequence>
<dbReference type="NCBIfam" id="TIGR00805">
    <property type="entry name" value="oat"/>
    <property type="match status" value="1"/>
</dbReference>
<evidence type="ECO:0000313" key="15">
    <source>
        <dbReference type="Ensembl" id="ENSANAP00000037087.1"/>
    </source>
</evidence>
<dbReference type="InterPro" id="IPR036259">
    <property type="entry name" value="MFS_trans_sf"/>
</dbReference>
<keyword evidence="6 11" id="KW-1133">Transmembrane helix</keyword>
<dbReference type="SUPFAM" id="SSF103473">
    <property type="entry name" value="MFS general substrate transporter"/>
    <property type="match status" value="1"/>
</dbReference>
<dbReference type="Proteomes" id="UP000233020">
    <property type="component" value="Unplaced"/>
</dbReference>
<feature type="transmembrane region" description="Helical" evidence="11">
    <location>
        <begin position="316"/>
        <end position="338"/>
    </location>
</feature>
<evidence type="ECO:0000259" key="13">
    <source>
        <dbReference type="PROSITE" id="PS50850"/>
    </source>
</evidence>
<feature type="transmembrane region" description="Helical" evidence="11">
    <location>
        <begin position="511"/>
        <end position="535"/>
    </location>
</feature>
<reference evidence="15" key="2">
    <citation type="submission" date="2025-09" db="UniProtKB">
        <authorList>
            <consortium name="Ensembl"/>
        </authorList>
    </citation>
    <scope>IDENTIFICATION</scope>
</reference>
<evidence type="ECO:0000256" key="6">
    <source>
        <dbReference type="ARBA" id="ARBA00022989"/>
    </source>
</evidence>
<reference evidence="15" key="1">
    <citation type="submission" date="2025-08" db="UniProtKB">
        <authorList>
            <consortium name="Ensembl"/>
        </authorList>
    </citation>
    <scope>IDENTIFICATION</scope>
</reference>
<comment type="subcellular location">
    <subcellularLocation>
        <location evidence="1 11">Cell membrane</location>
        <topology evidence="1 11">Multi-pass membrane protein</topology>
    </subcellularLocation>
</comment>
<dbReference type="GeneTree" id="ENSGT01150000286901"/>
<dbReference type="Gene3D" id="3.30.60.30">
    <property type="match status" value="1"/>
</dbReference>
<dbReference type="PROSITE" id="PS51465">
    <property type="entry name" value="KAZAL_2"/>
    <property type="match status" value="1"/>
</dbReference>
<dbReference type="PANTHER" id="PTHR11388:SF16">
    <property type="entry name" value="SOLUTE CARRIER ORGANIC ANION TRANSPORTER FAMILY MEMBER 1A2"/>
    <property type="match status" value="1"/>
</dbReference>